<dbReference type="GO" id="GO:0003713">
    <property type="term" value="F:transcription coactivator activity"/>
    <property type="evidence" value="ECO:0007669"/>
    <property type="project" value="InterPro"/>
</dbReference>
<evidence type="ECO:0000256" key="8">
    <source>
        <dbReference type="SAM" id="MobiDB-lite"/>
    </source>
</evidence>
<gene>
    <name evidence="10" type="ORF">MCOR_1638</name>
</gene>
<dbReference type="EMBL" id="CACVKT020000344">
    <property type="protein sequence ID" value="CAC5358346.1"/>
    <property type="molecule type" value="Genomic_DNA"/>
</dbReference>
<keyword evidence="3" id="KW-0914">Notch signaling pathway</keyword>
<dbReference type="InterPro" id="IPR019082">
    <property type="entry name" value="Mastermind-like_N"/>
</dbReference>
<dbReference type="Gene3D" id="6.10.250.970">
    <property type="match status" value="1"/>
</dbReference>
<dbReference type="InterPro" id="IPR046370">
    <property type="entry name" value="MAML_N_sf"/>
</dbReference>
<reference evidence="10 11" key="1">
    <citation type="submission" date="2020-06" db="EMBL/GenBank/DDBJ databases">
        <authorList>
            <person name="Li R."/>
            <person name="Bekaert M."/>
        </authorList>
    </citation>
    <scope>NUCLEOTIDE SEQUENCE [LARGE SCALE GENOMIC DNA]</scope>
    <source>
        <strain evidence="11">wild</strain>
    </source>
</reference>
<evidence type="ECO:0000256" key="5">
    <source>
        <dbReference type="ARBA" id="ARBA00023159"/>
    </source>
</evidence>
<comment type="similarity">
    <text evidence="2">Belongs to the mastermind family.</text>
</comment>
<evidence type="ECO:0000259" key="9">
    <source>
        <dbReference type="SMART" id="SM01275"/>
    </source>
</evidence>
<dbReference type="OrthoDB" id="5982619at2759"/>
<evidence type="ECO:0000256" key="2">
    <source>
        <dbReference type="ARBA" id="ARBA00008081"/>
    </source>
</evidence>
<evidence type="ECO:0000256" key="4">
    <source>
        <dbReference type="ARBA" id="ARBA00023015"/>
    </source>
</evidence>
<keyword evidence="5" id="KW-0010">Activator</keyword>
<name>A0A6J7ZZL1_MYTCO</name>
<dbReference type="Proteomes" id="UP000507470">
    <property type="component" value="Unassembled WGS sequence"/>
</dbReference>
<evidence type="ECO:0000313" key="10">
    <source>
        <dbReference type="EMBL" id="CAC5358346.1"/>
    </source>
</evidence>
<feature type="domain" description="Neurogenic mastermind-like N-terminal" evidence="9">
    <location>
        <begin position="7"/>
        <end position="66"/>
    </location>
</feature>
<feature type="region of interest" description="Disordered" evidence="8">
    <location>
        <begin position="239"/>
        <end position="286"/>
    </location>
</feature>
<evidence type="ECO:0000256" key="6">
    <source>
        <dbReference type="ARBA" id="ARBA00023163"/>
    </source>
</evidence>
<dbReference type="GO" id="GO:0007221">
    <property type="term" value="P:positive regulation of transcription of Notch receptor target"/>
    <property type="evidence" value="ECO:0007669"/>
    <property type="project" value="InterPro"/>
</dbReference>
<keyword evidence="4" id="KW-0805">Transcription regulation</keyword>
<protein>
    <submittedName>
        <fullName evidence="10">MAML</fullName>
    </submittedName>
</protein>
<evidence type="ECO:0000256" key="3">
    <source>
        <dbReference type="ARBA" id="ARBA00022976"/>
    </source>
</evidence>
<sequence length="381" mass="42820">MGDFSSPKRRDVVERLRRRFDIYRRHQNKSATRYDNTINSLYERERQETLLLRERWLQSKAKKASKTKKDSSGEHRNLGLTKLLKKKIDSSQSESQNLDTSAFDFDESDTITTQKTVKGGSGVDVSVRIVQEITGGNSQQVQTNVAVSTTVKTHIESKDKPSTSVETSTKFECKQEPCDDIPGIHSNKSDISHTGSEILDQEELEEILKTIEKDESKLSDEIFEELQKFDQIYSKVSQEDSNDSSMFGSMTGSSPGLHKQPPYDPGNAGNSGNMFESPPSNPVRTPPVPFRQPGAITTMTETGPAAETLKQMAAQHQSNQHHGGSYKQFNTHIQEGNYTNQYPPTMDPSYGYGNQQNINNIRNGSVVYQEGIKTCMQERNH</sequence>
<dbReference type="Pfam" id="PF09596">
    <property type="entry name" value="MamL-1"/>
    <property type="match status" value="1"/>
</dbReference>
<comment type="subcellular location">
    <subcellularLocation>
        <location evidence="1">Nucleus speckle</location>
    </subcellularLocation>
</comment>
<keyword evidence="7" id="KW-0539">Nucleus</keyword>
<feature type="compositionally biased region" description="Polar residues" evidence="8">
    <location>
        <begin position="243"/>
        <end position="254"/>
    </location>
</feature>
<dbReference type="SMART" id="SM01275">
    <property type="entry name" value="MamL-1"/>
    <property type="match status" value="1"/>
</dbReference>
<dbReference type="GO" id="GO:0016607">
    <property type="term" value="C:nuclear speck"/>
    <property type="evidence" value="ECO:0007669"/>
    <property type="project" value="UniProtKB-SubCell"/>
</dbReference>
<dbReference type="PANTHER" id="PTHR15692:SF20">
    <property type="entry name" value="NEUROGENIC MASTERMIND-LIKE N-TERMINAL DOMAIN-CONTAINING PROTEIN"/>
    <property type="match status" value="1"/>
</dbReference>
<dbReference type="InterPro" id="IPR046369">
    <property type="entry name" value="MAML1-3"/>
</dbReference>
<keyword evidence="11" id="KW-1185">Reference proteome</keyword>
<evidence type="ECO:0000256" key="1">
    <source>
        <dbReference type="ARBA" id="ARBA00004324"/>
    </source>
</evidence>
<evidence type="ECO:0000256" key="7">
    <source>
        <dbReference type="ARBA" id="ARBA00023242"/>
    </source>
</evidence>
<accession>A0A6J7ZZL1</accession>
<keyword evidence="6" id="KW-0804">Transcription</keyword>
<dbReference type="AlphaFoldDB" id="A0A6J7ZZL1"/>
<organism evidence="10 11">
    <name type="scientific">Mytilus coruscus</name>
    <name type="common">Sea mussel</name>
    <dbReference type="NCBI Taxonomy" id="42192"/>
    <lineage>
        <taxon>Eukaryota</taxon>
        <taxon>Metazoa</taxon>
        <taxon>Spiralia</taxon>
        <taxon>Lophotrochozoa</taxon>
        <taxon>Mollusca</taxon>
        <taxon>Bivalvia</taxon>
        <taxon>Autobranchia</taxon>
        <taxon>Pteriomorphia</taxon>
        <taxon>Mytilida</taxon>
        <taxon>Mytiloidea</taxon>
        <taxon>Mytilidae</taxon>
        <taxon>Mytilinae</taxon>
        <taxon>Mytilus</taxon>
    </lineage>
</organism>
<proteinExistence type="inferred from homology"/>
<dbReference type="PANTHER" id="PTHR15692">
    <property type="entry name" value="MASTERMIND-LIKE"/>
    <property type="match status" value="1"/>
</dbReference>
<evidence type="ECO:0000313" key="11">
    <source>
        <dbReference type="Proteomes" id="UP000507470"/>
    </source>
</evidence>